<evidence type="ECO:0000256" key="2">
    <source>
        <dbReference type="SAM" id="Coils"/>
    </source>
</evidence>
<feature type="domain" description="RUN" evidence="5">
    <location>
        <begin position="92"/>
        <end position="225"/>
    </location>
</feature>
<feature type="compositionally biased region" description="Basic and acidic residues" evidence="3">
    <location>
        <begin position="329"/>
        <end position="344"/>
    </location>
</feature>
<feature type="region of interest" description="Disordered" evidence="3">
    <location>
        <begin position="461"/>
        <end position="494"/>
    </location>
</feature>
<dbReference type="PANTHER" id="PTHR45956">
    <property type="entry name" value="RUN AND FYVE DOMAIN-CONTAINING PROTEIN 2-LIKE PROTEIN"/>
    <property type="match status" value="1"/>
</dbReference>
<evidence type="ECO:0000259" key="5">
    <source>
        <dbReference type="PROSITE" id="PS50826"/>
    </source>
</evidence>
<name>A0A7R9JQ96_TIMGE</name>
<evidence type="ECO:0000256" key="3">
    <source>
        <dbReference type="SAM" id="MobiDB-lite"/>
    </source>
</evidence>
<accession>A0A7R9JQ96</accession>
<dbReference type="Gene3D" id="1.20.58.900">
    <property type="match status" value="1"/>
</dbReference>
<dbReference type="EMBL" id="OE839450">
    <property type="protein sequence ID" value="CAD7587269.1"/>
    <property type="molecule type" value="Genomic_DNA"/>
</dbReference>
<proteinExistence type="predicted"/>
<dbReference type="PROSITE" id="PS50826">
    <property type="entry name" value="RUN"/>
    <property type="match status" value="1"/>
</dbReference>
<evidence type="ECO:0000256" key="4">
    <source>
        <dbReference type="SAM" id="Phobius"/>
    </source>
</evidence>
<dbReference type="InterPro" id="IPR004012">
    <property type="entry name" value="Run_dom"/>
</dbReference>
<evidence type="ECO:0000256" key="1">
    <source>
        <dbReference type="ARBA" id="ARBA00023054"/>
    </source>
</evidence>
<dbReference type="Pfam" id="PF02759">
    <property type="entry name" value="RUN"/>
    <property type="match status" value="1"/>
</dbReference>
<dbReference type="AlphaFoldDB" id="A0A7R9JQ96"/>
<feature type="transmembrane region" description="Helical" evidence="4">
    <location>
        <begin position="605"/>
        <end position="624"/>
    </location>
</feature>
<gene>
    <name evidence="6" type="ORF">TGEB3V08_LOCUS1482</name>
</gene>
<sequence length="714" mass="81847">MLDQDMAGAQDTIYLCNFRVSVDGEWLCLKELQDVEFSVPESSQPSTPSPDDPLPLIARDPMMIERSNLVNISKLIVKELIETSLKYGRMLDSDHMPLQHFFIVLEHVLRHGLKPKKGLLGPKKELWDILQMVEKYTIDAQDITASVRDLPTVRTHMGRARAWLRLALMQKKLADYLKILFDHREDLLSEFFELDALMMSEEAIVIVGLLVGLNVIDCNLCVKEEDLDCQQGVIDFSLYLRSSNHCSEGSSEEELDPDNMTTVLDQKNYIEELNRHLNATVTNLQSKVETLMTTNALMKEDLAISKNNMLSMNHENITLKQQLGIDVNADRTDEGGGRGGKDHSAPQGQVEELRQMLDNEKKQRQECEKELDLQISLKAEMEVAMKLLEKDIHEKQDTIISLRRQLDDIKLINLEMYKKLQECEQELTEKGVMVTRLQAKTSQIGQILNNLEKYNHLLKDAEKGGNSSKGPNGPELASAEESSRKMGQQVAEKEVKVSSVEGDLRIEREWRSSLQETMKYVSLQEDYYQLKEQCGEHEQTLEELGNQLSISKLQVADLQEEATKTSLKGEGQWTSDKEVTHCKGCSKEFNITRRRSHDNCKIKKFIIYMFVLCKCNVLFIIFYVHKLFGRAQIFIHPRLMFTNIEFNPFIIFKKPVKNKTRTFIGGENGSVQNLDSVSISKAQWIKSEIESSLSHLRHYLENIDTSQQDLDNVE</sequence>
<dbReference type="SUPFAM" id="SSF140741">
    <property type="entry name" value="RUN domain-like"/>
    <property type="match status" value="1"/>
</dbReference>
<dbReference type="GO" id="GO:0005737">
    <property type="term" value="C:cytoplasm"/>
    <property type="evidence" value="ECO:0007669"/>
    <property type="project" value="TreeGrafter"/>
</dbReference>
<organism evidence="6">
    <name type="scientific">Timema genevievae</name>
    <name type="common">Walking stick</name>
    <dbReference type="NCBI Taxonomy" id="629358"/>
    <lineage>
        <taxon>Eukaryota</taxon>
        <taxon>Metazoa</taxon>
        <taxon>Ecdysozoa</taxon>
        <taxon>Arthropoda</taxon>
        <taxon>Hexapoda</taxon>
        <taxon>Insecta</taxon>
        <taxon>Pterygota</taxon>
        <taxon>Neoptera</taxon>
        <taxon>Polyneoptera</taxon>
        <taxon>Phasmatodea</taxon>
        <taxon>Timematodea</taxon>
        <taxon>Timematoidea</taxon>
        <taxon>Timematidae</taxon>
        <taxon>Timema</taxon>
    </lineage>
</organism>
<keyword evidence="4" id="KW-0472">Membrane</keyword>
<dbReference type="PANTHER" id="PTHR45956:SF6">
    <property type="entry name" value="RUN DOMAIN-CONTAINING PROTEIN"/>
    <property type="match status" value="1"/>
</dbReference>
<feature type="coiled-coil region" evidence="2">
    <location>
        <begin position="350"/>
        <end position="405"/>
    </location>
</feature>
<dbReference type="InterPro" id="IPR037213">
    <property type="entry name" value="Run_dom_sf"/>
</dbReference>
<keyword evidence="1 2" id="KW-0175">Coiled coil</keyword>
<evidence type="ECO:0000313" key="6">
    <source>
        <dbReference type="EMBL" id="CAD7587269.1"/>
    </source>
</evidence>
<protein>
    <recommendedName>
        <fullName evidence="5">RUN domain-containing protein</fullName>
    </recommendedName>
</protein>
<dbReference type="SMART" id="SM00593">
    <property type="entry name" value="RUN"/>
    <property type="match status" value="1"/>
</dbReference>
<dbReference type="CDD" id="cd17681">
    <property type="entry name" value="RUN_RUFY1_like"/>
    <property type="match status" value="1"/>
</dbReference>
<dbReference type="FunFam" id="1.20.58.900:FF:000011">
    <property type="entry name" value="Uncharacterized protein, isoform B"/>
    <property type="match status" value="1"/>
</dbReference>
<keyword evidence="4" id="KW-0812">Transmembrane</keyword>
<feature type="region of interest" description="Disordered" evidence="3">
    <location>
        <begin position="329"/>
        <end position="349"/>
    </location>
</feature>
<reference evidence="6" key="1">
    <citation type="submission" date="2020-11" db="EMBL/GenBank/DDBJ databases">
        <authorList>
            <person name="Tran Van P."/>
        </authorList>
    </citation>
    <scope>NUCLEOTIDE SEQUENCE</scope>
</reference>
<feature type="coiled-coil region" evidence="2">
    <location>
        <begin position="527"/>
        <end position="561"/>
    </location>
</feature>
<dbReference type="InterPro" id="IPR047335">
    <property type="entry name" value="RUFY1-3"/>
</dbReference>
<keyword evidence="4" id="KW-1133">Transmembrane helix</keyword>